<evidence type="ECO:0000313" key="2">
    <source>
        <dbReference type="EMBL" id="BDI34227.1"/>
    </source>
</evidence>
<protein>
    <submittedName>
        <fullName evidence="2">Uncharacterized protein</fullName>
    </submittedName>
</protein>
<organism evidence="2 3">
    <name type="scientific">Capsulimonas corticalis</name>
    <dbReference type="NCBI Taxonomy" id="2219043"/>
    <lineage>
        <taxon>Bacteria</taxon>
        <taxon>Bacillati</taxon>
        <taxon>Armatimonadota</taxon>
        <taxon>Armatimonadia</taxon>
        <taxon>Capsulimonadales</taxon>
        <taxon>Capsulimonadaceae</taxon>
        <taxon>Capsulimonas</taxon>
    </lineage>
</organism>
<proteinExistence type="predicted"/>
<keyword evidence="3" id="KW-1185">Reference proteome</keyword>
<dbReference type="Proteomes" id="UP000287394">
    <property type="component" value="Chromosome"/>
</dbReference>
<reference evidence="2 3" key="1">
    <citation type="journal article" date="2019" name="Int. J. Syst. Evol. Microbiol.">
        <title>Capsulimonas corticalis gen. nov., sp. nov., an aerobic capsulated bacterium, of a novel bacterial order, Capsulimonadales ord. nov., of the class Armatimonadia of the phylum Armatimonadetes.</title>
        <authorList>
            <person name="Li J."/>
            <person name="Kudo C."/>
            <person name="Tonouchi A."/>
        </authorList>
    </citation>
    <scope>NUCLEOTIDE SEQUENCE [LARGE SCALE GENOMIC DNA]</scope>
    <source>
        <strain evidence="2 3">AX-7</strain>
    </source>
</reference>
<dbReference type="EMBL" id="AP025739">
    <property type="protein sequence ID" value="BDI34227.1"/>
    <property type="molecule type" value="Genomic_DNA"/>
</dbReference>
<evidence type="ECO:0000256" key="1">
    <source>
        <dbReference type="SAM" id="MobiDB-lite"/>
    </source>
</evidence>
<dbReference type="AlphaFoldDB" id="A0A402CWQ4"/>
<dbReference type="KEGG" id="ccot:CCAX7_62780"/>
<feature type="region of interest" description="Disordered" evidence="1">
    <location>
        <begin position="41"/>
        <end position="75"/>
    </location>
</feature>
<accession>A0A402CWQ4</accession>
<name>A0A402CWQ4_9BACT</name>
<evidence type="ECO:0000313" key="3">
    <source>
        <dbReference type="Proteomes" id="UP000287394"/>
    </source>
</evidence>
<gene>
    <name evidence="2" type="ORF">CCAX7_62780</name>
</gene>
<feature type="compositionally biased region" description="Basic and acidic residues" evidence="1">
    <location>
        <begin position="47"/>
        <end position="58"/>
    </location>
</feature>
<sequence length="75" mass="8135">MRNKLRIIVWPVGNVESHAGGRHDYLIIAGAAALAATGKFHRTAPNNDDRGAIKDNLRQRNRAPQHNAGGRSNGL</sequence>